<evidence type="ECO:0000256" key="1">
    <source>
        <dbReference type="SAM" id="SignalP"/>
    </source>
</evidence>
<feature type="signal peptide" evidence="1">
    <location>
        <begin position="1"/>
        <end position="16"/>
    </location>
</feature>
<keyword evidence="1" id="KW-0732">Signal</keyword>
<dbReference type="AlphaFoldDB" id="A0A1M5C091"/>
<keyword evidence="3" id="KW-1185">Reference proteome</keyword>
<dbReference type="RefSeq" id="WP_139256439.1">
    <property type="nucleotide sequence ID" value="NZ_FQUU01000011.1"/>
</dbReference>
<feature type="chain" id="PRO_5012318932" evidence="1">
    <location>
        <begin position="17"/>
        <end position="111"/>
    </location>
</feature>
<organism evidence="2 3">
    <name type="scientific">Flavisolibacter ginsengisoli DSM 18119</name>
    <dbReference type="NCBI Taxonomy" id="1121884"/>
    <lineage>
        <taxon>Bacteria</taxon>
        <taxon>Pseudomonadati</taxon>
        <taxon>Bacteroidota</taxon>
        <taxon>Chitinophagia</taxon>
        <taxon>Chitinophagales</taxon>
        <taxon>Chitinophagaceae</taxon>
        <taxon>Flavisolibacter</taxon>
    </lineage>
</organism>
<dbReference type="EMBL" id="FQUU01000011">
    <property type="protein sequence ID" value="SHF48086.1"/>
    <property type="molecule type" value="Genomic_DNA"/>
</dbReference>
<accession>A0A1M5C091</accession>
<evidence type="ECO:0000313" key="2">
    <source>
        <dbReference type="EMBL" id="SHF48086.1"/>
    </source>
</evidence>
<gene>
    <name evidence="2" type="ORF">SAMN02745131_02757</name>
</gene>
<proteinExistence type="predicted"/>
<sequence>MRMILLFLVFPLMINAQVNRSASQLAQENIQDYLRSKLFKDQPYHPESFGELKPLKEDHSETSWIMEHKFQVAEKVNKGSLKPVSLDNHEYWFFFFLDKKMRVVKAESIQQ</sequence>
<name>A0A1M5C091_9BACT</name>
<reference evidence="2 3" key="1">
    <citation type="submission" date="2016-11" db="EMBL/GenBank/DDBJ databases">
        <authorList>
            <person name="Jaros S."/>
            <person name="Januszkiewicz K."/>
            <person name="Wedrychowicz H."/>
        </authorList>
    </citation>
    <scope>NUCLEOTIDE SEQUENCE [LARGE SCALE GENOMIC DNA]</scope>
    <source>
        <strain evidence="2 3">DSM 18119</strain>
    </source>
</reference>
<evidence type="ECO:0000313" key="3">
    <source>
        <dbReference type="Proteomes" id="UP000184048"/>
    </source>
</evidence>
<protein>
    <submittedName>
        <fullName evidence="2">Uncharacterized protein</fullName>
    </submittedName>
</protein>
<dbReference type="Proteomes" id="UP000184048">
    <property type="component" value="Unassembled WGS sequence"/>
</dbReference>